<keyword evidence="5" id="KW-0963">Cytoplasm</keyword>
<dbReference type="SUPFAM" id="SSF46966">
    <property type="entry name" value="Spectrin repeat"/>
    <property type="match status" value="4"/>
</dbReference>
<dbReference type="Pfam" id="PF00307">
    <property type="entry name" value="CH"/>
    <property type="match status" value="2"/>
</dbReference>
<dbReference type="InterPro" id="IPR018159">
    <property type="entry name" value="Spectrin/alpha-actinin"/>
</dbReference>
<evidence type="ECO:0000256" key="5">
    <source>
        <dbReference type="ARBA" id="ARBA00022490"/>
    </source>
</evidence>
<evidence type="ECO:0000256" key="7">
    <source>
        <dbReference type="ARBA" id="ARBA00022692"/>
    </source>
</evidence>
<dbReference type="Gene3D" id="1.20.58.60">
    <property type="match status" value="4"/>
</dbReference>
<keyword evidence="13" id="KW-0206">Cytoskeleton</keyword>
<dbReference type="FunFam" id="1.10.418.10:FF:000033">
    <property type="entry name" value="nesprin-1 isoform X1"/>
    <property type="match status" value="1"/>
</dbReference>
<dbReference type="GO" id="GO:0005856">
    <property type="term" value="C:cytoskeleton"/>
    <property type="evidence" value="ECO:0007669"/>
    <property type="project" value="UniProtKB-SubCell"/>
</dbReference>
<evidence type="ECO:0000256" key="3">
    <source>
        <dbReference type="ARBA" id="ARBA00004245"/>
    </source>
</evidence>
<dbReference type="InterPro" id="IPR001589">
    <property type="entry name" value="Actinin_actin-bd_CS"/>
</dbReference>
<dbReference type="PANTHER" id="PTHR14514">
    <property type="entry name" value="PKA ANCHORING PROTEIN"/>
    <property type="match status" value="1"/>
</dbReference>
<dbReference type="PROSITE" id="PS50021">
    <property type="entry name" value="CH"/>
    <property type="match status" value="2"/>
</dbReference>
<evidence type="ECO:0000256" key="8">
    <source>
        <dbReference type="ARBA" id="ARBA00022737"/>
    </source>
</evidence>
<dbReference type="InterPro" id="IPR002017">
    <property type="entry name" value="Spectrin_repeat"/>
</dbReference>
<organism evidence="18 19">
    <name type="scientific">Takifugu flavidus</name>
    <name type="common">sansaifugu</name>
    <dbReference type="NCBI Taxonomy" id="433684"/>
    <lineage>
        <taxon>Eukaryota</taxon>
        <taxon>Metazoa</taxon>
        <taxon>Chordata</taxon>
        <taxon>Craniata</taxon>
        <taxon>Vertebrata</taxon>
        <taxon>Euteleostomi</taxon>
        <taxon>Actinopterygii</taxon>
        <taxon>Neopterygii</taxon>
        <taxon>Teleostei</taxon>
        <taxon>Neoteleostei</taxon>
        <taxon>Acanthomorphata</taxon>
        <taxon>Eupercaria</taxon>
        <taxon>Tetraodontiformes</taxon>
        <taxon>Tetradontoidea</taxon>
        <taxon>Tetraodontidae</taxon>
        <taxon>Takifugu</taxon>
    </lineage>
</organism>
<dbReference type="InterPro" id="IPR057057">
    <property type="entry name" value="Spectrin_SYNE1"/>
</dbReference>
<sequence length="2211" mass="252962">MARQTGGESSPKKETSLNLVTGFYHYLRDEQEAVQKRTFTKWINSHLAKRVPPLIVTDLYEDLKDGVMLLALLEVLSGQKLPCEQGKKLKRIHWVANIGTALNFLEGRKIKLVNINSTDIVDGRPAIVLGLIWTIILYFQIEELTINLPAIQALSSSNSSLDSSTSSTDTTSSPIKRNPPRQGGARKALLRWVQHTAAKRLGIEVKDFGPSWRTGLAFFAVIHALRPSLVDMERVCRQPNRENLKEAFFLAEQELGVPQLLDPDDVDVDKPDEKSIMTYVAQFLKHHPGQKESDSDEQLIEEREQRKSLRELKMWLDQLESDAVQAQETEGSLAQQYQLFKSLHVQLEMRRKQLEQSLQSTQRDGILTVDQALVKQAWERVSNTLLNWHLHLDRSLPAPLDSVGAWLHEAEGALRQEVVIHQAHDVTANTVHRALEHHKVSQSGTAKGRIHTENELIISVLNTSFVEKQHFFEKYESLFQSLKQSAEAFVTADSSADEGEMGVRRFMREVVTQWRSLSMEVRSVRSMLEEVLSNWEKYSSIVASLQAWLEDAEGALNQQENIKKEFFRNLSHWIDQHAAMNDAGNFLIETCDETVSLDLKQQLLILNERWRDLFLKVKQYASVNELDKWRKDHLKAVSAMKDLLDTAELKLNAPVQVSFLNLRAFLSDVEAVKQKVVAMETQYKLAARSAQLLGKEAPADEAARVMATMTTAKSQLSKVRERCPTLVRECHMLLPLLEEMEKHITAFYQSLERAGRITSAARDPNTQIWSHQKQQWQQGCKRSLSVIERNYHTLQKALSTSKVFRNLDLFLLHKRVAEIQSSAKALLKEVGEWRRHEESNNCLRRRFEESKQELEQVLQRAQSCLQETGDAEVLLRKHGDFFDQLDHRVLSMFLKSCDELTDILPQEEQQGLQDTIRRLHKLWKDIQGQVPSHMLRLKVELEQNRVAAVIEDCRAELDREMNVLSDTCTSEQVIQEHRTYFRAHNPHALCEKGIRNMEELCLQLPDNDPAHHTLNSTRRAVAEVTEQIRSIHIKLKQHPDKWEEWNERFCKLSDWLSSQTAQVRLLREATKYLSHQEQADTTVQHEVIKEEAHDEMDEHPMKTEKTRSQIILDSRKAEEAKQLYLCHQKGEGALRSSELDDASRDTGSESGAEEHSLQEFLMKAEVYSIQADLLLGKAAGIQPGTKSDTLTQQARSTREAVTQLQDRLNEHIVEMERVCMWWEHFSSESEAFSLWINEKEKELEAVSSTSSLESLDKHINTVETVGDGLGKGRAALAHMESDCEALLNFLTPGKADHIRAKLAGMRLQWEELKFKHERMDRRLGLSASYRDTEDAYDQVKKTMDHLKEKLDCPIMYCISSSDTYRNLLDHMEVYQAVEQINPRLSALSSLVKRHEGGHPLVKEITQLKTQQQEMMGKVKEKQSTLESLVALWQRFEKESSSMRSWLDRCESVCCPGTDLLSADKMKLRNELQVVQEMQRETPSFEALLHGLMNLGVCLYPTAPESRIRELRDDLTQIQERCASVKNSIKHRQFIQALLDLHLSHLEQFDQALRTMSQFSENFLSSLKTSSQVDVTDLEAAINTLMEHEMQLESHAPLSETAQQIEMLLLCSSTLEAQQQIHNWREASQQPVSESHRLLKLRKECLTQLKTFLEQHGTVATAVRHLHELAGSRGSWDSSKADELHRRIGEIATDLARLEADAVGIDGQLSKAHLQLSGDLKDVSHPQERTSCWGQVVALTVALEEVQRCVGWRQSEADCIRALWSSFREKKDEVLNILTKMEEEATQAGIQESSEQAFQNRLQFFVQLEDELQSLQHSLRWLEEKGSQLAHRDSELAAEALRDVALVNTAWEMVKTLITNGQEQSNIVIELLHQYTYLKMTLNTVVESALSVAHNLPDHNHNAQEAKRTFERHEAVHTELREKQEDMDQLISTVEDLQRELEKVPKFEGCFSQKDTEALRNQWLEASERIQTNTERLEYCVVLWDDLKSMEQDINQWTSSSIAELTNSVTNLNDKDRTQALLATFQAEMDKREQSLDVLQDRVMKVKECAKLQKTPLQMQVLESDLRMKMAHAQEVYNQAKYTLTYFCFKKQRLEDLLSQMTERLKAVEGSLSDLTGATSHGDIATLKDLQGIVQQQRADIEAARDALTALCRSHPSQELADLSSELTSIAKRTEAVAQCCVRTKSDLQDGLQLHFNAALMGVILGFVGKAT</sequence>
<evidence type="ECO:0000256" key="11">
    <source>
        <dbReference type="ARBA" id="ARBA00023136"/>
    </source>
</evidence>
<comment type="subcellular location">
    <subcellularLocation>
        <location evidence="3">Cytoplasm</location>
        <location evidence="3">Cytoskeleton</location>
    </subcellularLocation>
    <subcellularLocation>
        <location evidence="2">Cytoplasm</location>
        <location evidence="2">Myofibril</location>
        <location evidence="2">Sarcomere</location>
    </subcellularLocation>
    <subcellularLocation>
        <location evidence="1">Nucleus membrane</location>
    </subcellularLocation>
</comment>
<dbReference type="PROSITE" id="PS00019">
    <property type="entry name" value="ACTININ_1"/>
    <property type="match status" value="1"/>
</dbReference>
<gene>
    <name evidence="18" type="ORF">D4764_19G0006150</name>
</gene>
<dbReference type="Gene3D" id="1.10.418.10">
    <property type="entry name" value="Calponin-like domain"/>
    <property type="match status" value="2"/>
</dbReference>
<feature type="coiled-coil region" evidence="15">
    <location>
        <begin position="1902"/>
        <end position="1939"/>
    </location>
</feature>
<dbReference type="CDD" id="cd21241">
    <property type="entry name" value="CH_SYNE1_rpt1"/>
    <property type="match status" value="1"/>
</dbReference>
<evidence type="ECO:0000256" key="13">
    <source>
        <dbReference type="ARBA" id="ARBA00023212"/>
    </source>
</evidence>
<reference evidence="18 19" key="1">
    <citation type="submission" date="2019-04" db="EMBL/GenBank/DDBJ databases">
        <title>Chromosome genome assembly for Takifugu flavidus.</title>
        <authorList>
            <person name="Xiao S."/>
        </authorList>
    </citation>
    <scope>NUCLEOTIDE SEQUENCE [LARGE SCALE GENOMIC DNA]</scope>
    <source>
        <strain evidence="18">HTHZ2018</strain>
        <tissue evidence="18">Muscle</tissue>
    </source>
</reference>
<feature type="compositionally biased region" description="Low complexity" evidence="16">
    <location>
        <begin position="156"/>
        <end position="173"/>
    </location>
</feature>
<protein>
    <submittedName>
        <fullName evidence="18">Nesprin-1 Enaptin KASH domain-containing protein 1</fullName>
    </submittedName>
</protein>
<dbReference type="InterPro" id="IPR036872">
    <property type="entry name" value="CH_dom_sf"/>
</dbReference>
<dbReference type="InterPro" id="IPR047290">
    <property type="entry name" value="CH_SYNE1_rpt1"/>
</dbReference>
<dbReference type="GO" id="GO:0003779">
    <property type="term" value="F:actin binding"/>
    <property type="evidence" value="ECO:0007669"/>
    <property type="project" value="UniProtKB-KW"/>
</dbReference>
<comment type="caution">
    <text evidence="18">The sequence shown here is derived from an EMBL/GenBank/DDBJ whole genome shotgun (WGS) entry which is preliminary data.</text>
</comment>
<keyword evidence="9" id="KW-1133">Transmembrane helix</keyword>
<evidence type="ECO:0000313" key="19">
    <source>
        <dbReference type="Proteomes" id="UP000324091"/>
    </source>
</evidence>
<name>A0A5C6NT95_9TELE</name>
<dbReference type="Pfam" id="PF00435">
    <property type="entry name" value="Spectrin"/>
    <property type="match status" value="1"/>
</dbReference>
<dbReference type="SUPFAM" id="SSF47576">
    <property type="entry name" value="Calponin-homology domain, CH-domain"/>
    <property type="match status" value="1"/>
</dbReference>
<evidence type="ECO:0000256" key="1">
    <source>
        <dbReference type="ARBA" id="ARBA00004126"/>
    </source>
</evidence>
<dbReference type="PROSITE" id="PS00020">
    <property type="entry name" value="ACTININ_2"/>
    <property type="match status" value="1"/>
</dbReference>
<feature type="domain" description="Calponin-homology (CH)" evidence="17">
    <location>
        <begin position="183"/>
        <end position="288"/>
    </location>
</feature>
<keyword evidence="8" id="KW-0677">Repeat</keyword>
<keyword evidence="7" id="KW-0812">Transmembrane</keyword>
<keyword evidence="12" id="KW-0009">Actin-binding</keyword>
<evidence type="ECO:0000313" key="18">
    <source>
        <dbReference type="EMBL" id="TWW68817.1"/>
    </source>
</evidence>
<dbReference type="EMBL" id="RHFK02000011">
    <property type="protein sequence ID" value="TWW68817.1"/>
    <property type="molecule type" value="Genomic_DNA"/>
</dbReference>
<dbReference type="PANTHER" id="PTHR14514:SF3">
    <property type="entry name" value="NESPRIN-1"/>
    <property type="match status" value="1"/>
</dbReference>
<keyword evidence="10 15" id="KW-0175">Coiled coil</keyword>
<dbReference type="SMART" id="SM00150">
    <property type="entry name" value="SPEC"/>
    <property type="match status" value="1"/>
</dbReference>
<evidence type="ECO:0000259" key="17">
    <source>
        <dbReference type="PROSITE" id="PS50021"/>
    </source>
</evidence>
<evidence type="ECO:0000256" key="10">
    <source>
        <dbReference type="ARBA" id="ARBA00023054"/>
    </source>
</evidence>
<keyword evidence="14" id="KW-0539">Nucleus</keyword>
<proteinExistence type="inferred from homology"/>
<dbReference type="GO" id="GO:0031965">
    <property type="term" value="C:nuclear membrane"/>
    <property type="evidence" value="ECO:0007669"/>
    <property type="project" value="UniProtKB-SubCell"/>
</dbReference>
<evidence type="ECO:0000256" key="9">
    <source>
        <dbReference type="ARBA" id="ARBA00022989"/>
    </source>
</evidence>
<evidence type="ECO:0000256" key="12">
    <source>
        <dbReference type="ARBA" id="ARBA00023203"/>
    </source>
</evidence>
<dbReference type="GO" id="GO:0030017">
    <property type="term" value="C:sarcomere"/>
    <property type="evidence" value="ECO:0007669"/>
    <property type="project" value="UniProtKB-SubCell"/>
</dbReference>
<feature type="coiled-coil region" evidence="15">
    <location>
        <begin position="309"/>
        <end position="364"/>
    </location>
</feature>
<dbReference type="Pfam" id="PF25034">
    <property type="entry name" value="Spectrin_SYNE1"/>
    <property type="match status" value="1"/>
</dbReference>
<evidence type="ECO:0000256" key="6">
    <source>
        <dbReference type="ARBA" id="ARBA00022553"/>
    </source>
</evidence>
<evidence type="ECO:0000256" key="16">
    <source>
        <dbReference type="SAM" id="MobiDB-lite"/>
    </source>
</evidence>
<keyword evidence="6" id="KW-0597">Phosphoprotein</keyword>
<dbReference type="FunFam" id="1.10.418.10:FF:000037">
    <property type="entry name" value="nesprin-1 isoform X1"/>
    <property type="match status" value="1"/>
</dbReference>
<evidence type="ECO:0000256" key="2">
    <source>
        <dbReference type="ARBA" id="ARBA00004204"/>
    </source>
</evidence>
<dbReference type="InterPro" id="IPR001715">
    <property type="entry name" value="CH_dom"/>
</dbReference>
<evidence type="ECO:0000256" key="14">
    <source>
        <dbReference type="ARBA" id="ARBA00023242"/>
    </source>
</evidence>
<feature type="coiled-coil region" evidence="15">
    <location>
        <begin position="2090"/>
        <end position="2146"/>
    </location>
</feature>
<feature type="coiled-coil region" evidence="15">
    <location>
        <begin position="840"/>
        <end position="867"/>
    </location>
</feature>
<keyword evidence="19" id="KW-1185">Reference proteome</keyword>
<keyword evidence="11" id="KW-0472">Membrane</keyword>
<comment type="similarity">
    <text evidence="4">Belongs to the nesprin family.</text>
</comment>
<accession>A0A5C6NT95</accession>
<dbReference type="Proteomes" id="UP000324091">
    <property type="component" value="Chromosome 19"/>
</dbReference>
<feature type="region of interest" description="Disordered" evidence="16">
    <location>
        <begin position="1135"/>
        <end position="1154"/>
    </location>
</feature>
<dbReference type="SMART" id="SM00033">
    <property type="entry name" value="CH"/>
    <property type="match status" value="2"/>
</dbReference>
<feature type="region of interest" description="Disordered" evidence="16">
    <location>
        <begin position="156"/>
        <end position="185"/>
    </location>
</feature>
<feature type="domain" description="Calponin-homology (CH)" evidence="17">
    <location>
        <begin position="33"/>
        <end position="140"/>
    </location>
</feature>
<evidence type="ECO:0000256" key="4">
    <source>
        <dbReference type="ARBA" id="ARBA00008619"/>
    </source>
</evidence>
<evidence type="ECO:0000256" key="15">
    <source>
        <dbReference type="SAM" id="Coils"/>
    </source>
</evidence>